<reference evidence="2 3" key="1">
    <citation type="submission" date="2016-11" db="EMBL/GenBank/DDBJ databases">
        <authorList>
            <person name="Jaros S."/>
            <person name="Januszkiewicz K."/>
            <person name="Wedrychowicz H."/>
        </authorList>
    </citation>
    <scope>NUCLEOTIDE SEQUENCE [LARGE SCALE GENOMIC DNA]</scope>
    <source>
        <strain evidence="2 3">DSM 14214</strain>
    </source>
</reference>
<evidence type="ECO:0000256" key="1">
    <source>
        <dbReference type="SAM" id="Phobius"/>
    </source>
</evidence>
<dbReference type="RefSeq" id="WP_072848835.1">
    <property type="nucleotide sequence ID" value="NZ_FRAH01000006.1"/>
</dbReference>
<gene>
    <name evidence="2" type="ORF">SAMN02745138_00510</name>
</gene>
<dbReference type="EMBL" id="FRAH01000006">
    <property type="protein sequence ID" value="SHJ79343.1"/>
    <property type="molecule type" value="Genomic_DNA"/>
</dbReference>
<keyword evidence="1" id="KW-1133">Transmembrane helix</keyword>
<accession>A0A1M6M7W3</accession>
<sequence>MKSIAGVLAVTLNLLILTLIWGFAYLHAYTDALSSTYWAEKYRYLPIPLIVVIIASMLIELGIIYQKELAAYFHWNTKETKGQ</sequence>
<feature type="transmembrane region" description="Helical" evidence="1">
    <location>
        <begin position="44"/>
        <end position="65"/>
    </location>
</feature>
<evidence type="ECO:0008006" key="4">
    <source>
        <dbReference type="Google" id="ProtNLM"/>
    </source>
</evidence>
<keyword evidence="1" id="KW-0812">Transmembrane</keyword>
<evidence type="ECO:0000313" key="2">
    <source>
        <dbReference type="EMBL" id="SHJ79343.1"/>
    </source>
</evidence>
<name>A0A1M6M7W3_9FIRM</name>
<organism evidence="2 3">
    <name type="scientific">Anaerotignum lactatifermentans DSM 14214</name>
    <dbReference type="NCBI Taxonomy" id="1121323"/>
    <lineage>
        <taxon>Bacteria</taxon>
        <taxon>Bacillati</taxon>
        <taxon>Bacillota</taxon>
        <taxon>Clostridia</taxon>
        <taxon>Lachnospirales</taxon>
        <taxon>Anaerotignaceae</taxon>
        <taxon>Anaerotignum</taxon>
    </lineage>
</organism>
<keyword evidence="1" id="KW-0472">Membrane</keyword>
<keyword evidence="3" id="KW-1185">Reference proteome</keyword>
<evidence type="ECO:0000313" key="3">
    <source>
        <dbReference type="Proteomes" id="UP000183975"/>
    </source>
</evidence>
<protein>
    <recommendedName>
        <fullName evidence="4">Tripartite ATP-independent transporter, DctQ component</fullName>
    </recommendedName>
</protein>
<dbReference type="Proteomes" id="UP000183975">
    <property type="component" value="Unassembled WGS sequence"/>
</dbReference>
<dbReference type="OrthoDB" id="9939960at2"/>
<dbReference type="AlphaFoldDB" id="A0A1M6M7W3"/>
<proteinExistence type="predicted"/>